<evidence type="ECO:0000259" key="7">
    <source>
        <dbReference type="Pfam" id="PF00350"/>
    </source>
</evidence>
<protein>
    <submittedName>
        <fullName evidence="8">GTPase</fullName>
    </submittedName>
</protein>
<reference evidence="8 9" key="1">
    <citation type="submission" date="2014-06" db="EMBL/GenBank/DDBJ databases">
        <title>Draft genome sequence of Bacillus gaemokensis JCM 15801 (MCCC 1A00707).</title>
        <authorList>
            <person name="Lai Q."/>
            <person name="Liu Y."/>
            <person name="Shao Z."/>
        </authorList>
    </citation>
    <scope>NUCLEOTIDE SEQUENCE [LARGE SCALE GENOMIC DNA]</scope>
    <source>
        <strain evidence="8 9">JCM 15801</strain>
    </source>
</reference>
<comment type="caution">
    <text evidence="8">The sequence shown here is derived from an EMBL/GenBank/DDBJ whole genome shotgun (WGS) entry which is preliminary data.</text>
</comment>
<organism evidence="8 9">
    <name type="scientific">Bacillus gaemokensis</name>
    <dbReference type="NCBI Taxonomy" id="574375"/>
    <lineage>
        <taxon>Bacteria</taxon>
        <taxon>Bacillati</taxon>
        <taxon>Bacillota</taxon>
        <taxon>Bacilli</taxon>
        <taxon>Bacillales</taxon>
        <taxon>Bacillaceae</taxon>
        <taxon>Bacillus</taxon>
        <taxon>Bacillus cereus group</taxon>
    </lineage>
</organism>
<feature type="domain" description="Dynamin N-terminal" evidence="7">
    <location>
        <begin position="624"/>
        <end position="849"/>
    </location>
</feature>
<feature type="domain" description="Dynamin N-terminal" evidence="7">
    <location>
        <begin position="46"/>
        <end position="201"/>
    </location>
</feature>
<dbReference type="InterPro" id="IPR027417">
    <property type="entry name" value="P-loop_NTPase"/>
</dbReference>
<name>A0A073KE79_9BACI</name>
<dbReference type="AlphaFoldDB" id="A0A073KE79"/>
<dbReference type="InterPro" id="IPR027094">
    <property type="entry name" value="Mitofusin_fam"/>
</dbReference>
<dbReference type="Gene3D" id="3.40.50.300">
    <property type="entry name" value="P-loop containing nucleotide triphosphate hydrolases"/>
    <property type="match status" value="2"/>
</dbReference>
<keyword evidence="9" id="KW-1185">Reference proteome</keyword>
<dbReference type="SUPFAM" id="SSF52540">
    <property type="entry name" value="P-loop containing nucleoside triphosphate hydrolases"/>
    <property type="match status" value="2"/>
</dbReference>
<dbReference type="CDD" id="cd09912">
    <property type="entry name" value="DLP_2"/>
    <property type="match status" value="2"/>
</dbReference>
<dbReference type="Pfam" id="PF00350">
    <property type="entry name" value="Dynamin_N"/>
    <property type="match status" value="2"/>
</dbReference>
<evidence type="ECO:0000313" key="9">
    <source>
        <dbReference type="Proteomes" id="UP000027778"/>
    </source>
</evidence>
<accession>A0A073KE79</accession>
<dbReference type="PANTHER" id="PTHR10465">
    <property type="entry name" value="TRANSMEMBRANE GTPASE FZO1"/>
    <property type="match status" value="1"/>
</dbReference>
<evidence type="ECO:0000256" key="5">
    <source>
        <dbReference type="ARBA" id="ARBA00023136"/>
    </source>
</evidence>
<feature type="coiled-coil region" evidence="6">
    <location>
        <begin position="949"/>
        <end position="976"/>
    </location>
</feature>
<keyword evidence="4" id="KW-0342">GTP-binding</keyword>
<sequence length="1219" mass="140844">MTNIVQTNSIQKLVCFYEEWQKNGDTENTLKLFEVIQKYKQEQLMIAFCGHFSAGKSTMMNHLYKAQLLPTSPIPTSANVVKIEKGQDRIVVTVKSGEQYEYDGAYSAEELKQLCKNGDEIIGVHIYRNDAPIPDGVMLVDTPGIDSTDDAHQLATESTLHLADVIFYMMDYNHVQSEVNLQFVKELKQRNKTVYLVVNQIDKHKENELSFEDYRKSVKQSFSNWDIEVEGIFYTSLRMMNHPYNEIQRLEGLLSSIMKERGQYVRNGMKRETEYLLQEHFAFVLSENEKQLMPYQTELASTLSISDVIEKKEELIENKRRVASKESDVKNKFVNSLQAILDNAYLMPFEMRELANQYLETKLTKFKVGLLFAKGKTEQEKQRRLDAFYSELKKIVETQLDFHVKEFIVSFLKDEGVFTEEIGKDVYALHISFGTELLAETIKQGAGFTGDYLLLYTADVANELKKRYFTKSQQIFEKSTIALQKKVQKEVAHIEQEIEQYTVLQTAKETKLQYIKAYDEYENYLQGIWYDRVHVPDGLNIEKVLQGKKQVVNEKFTLQEHEVPSNSVSYSEANTKITAKLNIHRILEQVRQAEIILEPLPTLKHLHQEVVGKRKRVEAKQFTVALFGAFSAGKSSFANALLGENVLPVSPNPTTATINQILPVTEEKPHGTVVVQFKSKQALLEDMKAVYKLFHCEIATFEEALSQIDTILQYSSPSGKQKATFSFLRAVQRGYHAVSDHLGDQVQVTLEEFSDYVANEEKSCFVEYMELYYDCALTRQGVVLVDTPGADSINARHTDVAFQYIKNADAILFVTYYNHVFSRADREFLIQLGRVKDTFALDKMFFLINAADLAQSEEELEMVKGYIADQLLQYGIRNPRLFAISSLCALEEKQEKSIPKEKYGILQNSGIAKFEESFTSFMMRDLMLVSVHSLYGALQSAQQLLTNMIQGAKQGNDEKEKQTKKYEAEREELLRVISSYSVLAEEQAMHNEVKELLYYVKQRLFLRYNDVFTEFINPASLRTDGNVKTQLQECTMELVSFIQHDLLQEMRATSLRLEKWIGEAMQLAQREIIVKCKAENEFVSMNGIVDYEYKVIAHKDPFPSIEIKNFKQALSHFKNEKSFFEKNDKALMQEDAKETLEPFVSQYVMDEEDLFIHHYKQEWETKWNLVQRVMGQDVEQYYESVLFALAETIDVSLYEQSKEQLQKQLAAIEKEIHVL</sequence>
<gene>
    <name evidence="8" type="ORF">BAGA_24225</name>
</gene>
<evidence type="ECO:0000256" key="6">
    <source>
        <dbReference type="SAM" id="Coils"/>
    </source>
</evidence>
<evidence type="ECO:0000256" key="2">
    <source>
        <dbReference type="ARBA" id="ARBA00022741"/>
    </source>
</evidence>
<comment type="subcellular location">
    <subcellularLocation>
        <location evidence="1">Membrane</location>
    </subcellularLocation>
</comment>
<keyword evidence="6" id="KW-0175">Coiled coil</keyword>
<dbReference type="OrthoDB" id="5477114at2"/>
<dbReference type="GO" id="GO:0003924">
    <property type="term" value="F:GTPase activity"/>
    <property type="evidence" value="ECO:0007669"/>
    <property type="project" value="InterPro"/>
</dbReference>
<evidence type="ECO:0000256" key="1">
    <source>
        <dbReference type="ARBA" id="ARBA00004370"/>
    </source>
</evidence>
<keyword evidence="5" id="KW-0472">Membrane</keyword>
<dbReference type="RefSeq" id="WP_033674127.1">
    <property type="nucleotide sequence ID" value="NZ_JOTM01000005.1"/>
</dbReference>
<evidence type="ECO:0000256" key="3">
    <source>
        <dbReference type="ARBA" id="ARBA00022801"/>
    </source>
</evidence>
<dbReference type="eggNOG" id="COG0699">
    <property type="taxonomic scope" value="Bacteria"/>
</dbReference>
<keyword evidence="3" id="KW-0378">Hydrolase</keyword>
<evidence type="ECO:0000256" key="4">
    <source>
        <dbReference type="ARBA" id="ARBA00023134"/>
    </source>
</evidence>
<dbReference type="GO" id="GO:0005525">
    <property type="term" value="F:GTP binding"/>
    <property type="evidence" value="ECO:0007669"/>
    <property type="project" value="UniProtKB-KW"/>
</dbReference>
<dbReference type="STRING" id="574375.AZF08_09340"/>
<dbReference type="InterPro" id="IPR045063">
    <property type="entry name" value="Dynamin_N"/>
</dbReference>
<dbReference type="Proteomes" id="UP000027778">
    <property type="component" value="Unassembled WGS sequence"/>
</dbReference>
<dbReference type="PANTHER" id="PTHR10465:SF0">
    <property type="entry name" value="SARCALUMENIN"/>
    <property type="match status" value="1"/>
</dbReference>
<dbReference type="EMBL" id="JOTM01000005">
    <property type="protein sequence ID" value="KEK24762.1"/>
    <property type="molecule type" value="Genomic_DNA"/>
</dbReference>
<keyword evidence="2" id="KW-0547">Nucleotide-binding</keyword>
<proteinExistence type="predicted"/>
<evidence type="ECO:0000313" key="8">
    <source>
        <dbReference type="EMBL" id="KEK24762.1"/>
    </source>
</evidence>
<dbReference type="GO" id="GO:0016020">
    <property type="term" value="C:membrane"/>
    <property type="evidence" value="ECO:0007669"/>
    <property type="project" value="UniProtKB-SubCell"/>
</dbReference>